<dbReference type="OrthoDB" id="10641091at2759"/>
<feature type="region of interest" description="Disordered" evidence="2">
    <location>
        <begin position="441"/>
        <end position="482"/>
    </location>
</feature>
<evidence type="ECO:0000256" key="2">
    <source>
        <dbReference type="SAM" id="MobiDB-lite"/>
    </source>
</evidence>
<feature type="compositionally biased region" description="Polar residues" evidence="2">
    <location>
        <begin position="503"/>
        <end position="512"/>
    </location>
</feature>
<dbReference type="Proteomes" id="UP000799539">
    <property type="component" value="Unassembled WGS sequence"/>
</dbReference>
<feature type="coiled-coil region" evidence="1">
    <location>
        <begin position="285"/>
        <end position="312"/>
    </location>
</feature>
<sequence>MASPQRRRSILDSSIPAKALAVLEACLWPGNAAAALVASWCRAPHDSDMDSREASNQRRLFVDSPHRAPTFWAMRKAAYHVFLLRLAVRTPKFAHDGNALLEPLCITCPRCNAISVPDSREHDNLTLSRRPTWRGDRVRRSKRSFVLFMILGHTIWKCLLKYTKRPPSWLPAKRNLRTARVASVVDRHAWMTREWISNALNDARMDFTIVLEITQEKIEHELPHQTQLDTTMTRTEARIQELRRELATLRHLCWMSAVKAFAEQRERELRALKVERAFSRHQDGAQDSENEIRHLERILDHMEKRKDETTGKFIVRVIEPLLIANGRVQPEAVPPGSGHGTESDERHVASDTRSQVTRTPEERYKYARNDLIEIEEGLELHKRDWYTEEIYHMLACTHSTRGFYNALMQERLLHIEIELAKAQVEFRAAMEELLRLGIGLPPITEPSDVSSPRESGVGGRISVSDRQSQDSRRQRRLRRREANVRAKRDFVNRWQIASKPGGSATQSRSPTSDVIRVDMLENGSRSSGYSGELTPTSSKKIKIERIHRCPARFES</sequence>
<keyword evidence="4" id="KW-1185">Reference proteome</keyword>
<gene>
    <name evidence="3" type="ORF">CERZMDRAFT_86606</name>
</gene>
<reference evidence="3" key="1">
    <citation type="journal article" date="2020" name="Stud. Mycol.">
        <title>101 Dothideomycetes genomes: a test case for predicting lifestyles and emergence of pathogens.</title>
        <authorList>
            <person name="Haridas S."/>
            <person name="Albert R."/>
            <person name="Binder M."/>
            <person name="Bloem J."/>
            <person name="Labutti K."/>
            <person name="Salamov A."/>
            <person name="Andreopoulos B."/>
            <person name="Baker S."/>
            <person name="Barry K."/>
            <person name="Bills G."/>
            <person name="Bluhm B."/>
            <person name="Cannon C."/>
            <person name="Castanera R."/>
            <person name="Culley D."/>
            <person name="Daum C."/>
            <person name="Ezra D."/>
            <person name="Gonzalez J."/>
            <person name="Henrissat B."/>
            <person name="Kuo A."/>
            <person name="Liang C."/>
            <person name="Lipzen A."/>
            <person name="Lutzoni F."/>
            <person name="Magnuson J."/>
            <person name="Mondo S."/>
            <person name="Nolan M."/>
            <person name="Ohm R."/>
            <person name="Pangilinan J."/>
            <person name="Park H.-J."/>
            <person name="Ramirez L."/>
            <person name="Alfaro M."/>
            <person name="Sun H."/>
            <person name="Tritt A."/>
            <person name="Yoshinaga Y."/>
            <person name="Zwiers L.-H."/>
            <person name="Turgeon B."/>
            <person name="Goodwin S."/>
            <person name="Spatafora J."/>
            <person name="Crous P."/>
            <person name="Grigoriev I."/>
        </authorList>
    </citation>
    <scope>NUCLEOTIDE SEQUENCE</scope>
    <source>
        <strain evidence="3">SCOH1-5</strain>
    </source>
</reference>
<keyword evidence="1" id="KW-0175">Coiled coil</keyword>
<dbReference type="AlphaFoldDB" id="A0A6A6F9A6"/>
<dbReference type="EMBL" id="ML992684">
    <property type="protein sequence ID" value="KAF2209973.1"/>
    <property type="molecule type" value="Genomic_DNA"/>
</dbReference>
<proteinExistence type="predicted"/>
<protein>
    <submittedName>
        <fullName evidence="3">Uncharacterized protein</fullName>
    </submittedName>
</protein>
<organism evidence="3 4">
    <name type="scientific">Cercospora zeae-maydis SCOH1-5</name>
    <dbReference type="NCBI Taxonomy" id="717836"/>
    <lineage>
        <taxon>Eukaryota</taxon>
        <taxon>Fungi</taxon>
        <taxon>Dikarya</taxon>
        <taxon>Ascomycota</taxon>
        <taxon>Pezizomycotina</taxon>
        <taxon>Dothideomycetes</taxon>
        <taxon>Dothideomycetidae</taxon>
        <taxon>Mycosphaerellales</taxon>
        <taxon>Mycosphaerellaceae</taxon>
        <taxon>Cercospora</taxon>
    </lineage>
</organism>
<feature type="coiled-coil region" evidence="1">
    <location>
        <begin position="225"/>
        <end position="252"/>
    </location>
</feature>
<accession>A0A6A6F9A6</accession>
<feature type="compositionally biased region" description="Basic and acidic residues" evidence="2">
    <location>
        <begin position="341"/>
        <end position="350"/>
    </location>
</feature>
<evidence type="ECO:0000313" key="3">
    <source>
        <dbReference type="EMBL" id="KAF2209973.1"/>
    </source>
</evidence>
<evidence type="ECO:0000256" key="1">
    <source>
        <dbReference type="SAM" id="Coils"/>
    </source>
</evidence>
<evidence type="ECO:0000313" key="4">
    <source>
        <dbReference type="Proteomes" id="UP000799539"/>
    </source>
</evidence>
<feature type="region of interest" description="Disordered" evidence="2">
    <location>
        <begin position="328"/>
        <end position="361"/>
    </location>
</feature>
<feature type="region of interest" description="Disordered" evidence="2">
    <location>
        <begin position="495"/>
        <end position="538"/>
    </location>
</feature>
<name>A0A6A6F9A6_9PEZI</name>
<feature type="compositionally biased region" description="Polar residues" evidence="2">
    <location>
        <begin position="523"/>
        <end position="538"/>
    </location>
</feature>